<gene>
    <name evidence="2" type="ORF">KIH79_12265</name>
</gene>
<evidence type="ECO:0000256" key="1">
    <source>
        <dbReference type="SAM" id="Phobius"/>
    </source>
</evidence>
<feature type="transmembrane region" description="Helical" evidence="1">
    <location>
        <begin position="621"/>
        <end position="640"/>
    </location>
</feature>
<feature type="transmembrane region" description="Helical" evidence="1">
    <location>
        <begin position="397"/>
        <end position="419"/>
    </location>
</feature>
<feature type="transmembrane region" description="Helical" evidence="1">
    <location>
        <begin position="342"/>
        <end position="360"/>
    </location>
</feature>
<protein>
    <recommendedName>
        <fullName evidence="4">Glycosyltransferase</fullName>
    </recommendedName>
</protein>
<evidence type="ECO:0000313" key="3">
    <source>
        <dbReference type="Proteomes" id="UP000700815"/>
    </source>
</evidence>
<reference evidence="2 3" key="1">
    <citation type="submission" date="2021-05" db="EMBL/GenBank/DDBJ databases">
        <title>Phylogenetic classification of ten novel species belonging to the genus Bifidobacterium comprising B. colchicus sp. nov., B. abeli sp. nov., B. bicoloris sp. nov., B. guerezis sp. nov., B. rosaliae sp. nov., B. santillanensis sp. nov., B. argentati sp. nov., B. amazzoni sp. nov., B. pluviali sp. nov., and B. pinnaculum sp. nov.</title>
        <authorList>
            <person name="Lugli G.A."/>
            <person name="Ruiz Garcia L."/>
            <person name="Margolles A."/>
            <person name="Ventura M."/>
        </authorList>
    </citation>
    <scope>NUCLEOTIDE SEQUENCE [LARGE SCALE GENOMIC DNA]</scope>
    <source>
        <strain evidence="2 3">82T10</strain>
    </source>
</reference>
<evidence type="ECO:0008006" key="4">
    <source>
        <dbReference type="Google" id="ProtNLM"/>
    </source>
</evidence>
<feature type="transmembrane region" description="Helical" evidence="1">
    <location>
        <begin position="592"/>
        <end position="609"/>
    </location>
</feature>
<feature type="transmembrane region" description="Helical" evidence="1">
    <location>
        <begin position="12"/>
        <end position="32"/>
    </location>
</feature>
<feature type="transmembrane region" description="Helical" evidence="1">
    <location>
        <begin position="372"/>
        <end position="390"/>
    </location>
</feature>
<feature type="transmembrane region" description="Helical" evidence="1">
    <location>
        <begin position="431"/>
        <end position="456"/>
    </location>
</feature>
<accession>A0ABS6WHZ0</accession>
<feature type="transmembrane region" description="Helical" evidence="1">
    <location>
        <begin position="528"/>
        <end position="547"/>
    </location>
</feature>
<evidence type="ECO:0000313" key="2">
    <source>
        <dbReference type="EMBL" id="MBW3093675.1"/>
    </source>
</evidence>
<keyword evidence="1" id="KW-1133">Transmembrane helix</keyword>
<keyword evidence="1" id="KW-0472">Membrane</keyword>
<keyword evidence="3" id="KW-1185">Reference proteome</keyword>
<keyword evidence="1" id="KW-0812">Transmembrane</keyword>
<proteinExistence type="predicted"/>
<feature type="transmembrane region" description="Helical" evidence="1">
    <location>
        <begin position="215"/>
        <end position="235"/>
    </location>
</feature>
<feature type="transmembrane region" description="Helical" evidence="1">
    <location>
        <begin position="177"/>
        <end position="195"/>
    </location>
</feature>
<feature type="transmembrane region" description="Helical" evidence="1">
    <location>
        <begin position="568"/>
        <end position="586"/>
    </location>
</feature>
<comment type="caution">
    <text evidence="2">The sequence shown here is derived from an EMBL/GenBank/DDBJ whole genome shotgun (WGS) entry which is preliminary data.</text>
</comment>
<name>A0ABS6WHZ0_9BIFI</name>
<dbReference type="Proteomes" id="UP000700815">
    <property type="component" value="Unassembled WGS sequence"/>
</dbReference>
<dbReference type="RefSeq" id="WP_219059633.1">
    <property type="nucleotide sequence ID" value="NZ_JAHBBH010000062.1"/>
</dbReference>
<feature type="transmembrane region" description="Helical" evidence="1">
    <location>
        <begin position="477"/>
        <end position="494"/>
    </location>
</feature>
<organism evidence="2 3">
    <name type="scientific">Bifidobacterium miconis</name>
    <dbReference type="NCBI Taxonomy" id="2834435"/>
    <lineage>
        <taxon>Bacteria</taxon>
        <taxon>Bacillati</taxon>
        <taxon>Actinomycetota</taxon>
        <taxon>Actinomycetes</taxon>
        <taxon>Bifidobacteriales</taxon>
        <taxon>Bifidobacteriaceae</taxon>
        <taxon>Bifidobacterium</taxon>
    </lineage>
</organism>
<sequence length="707" mass="78667">MPHRTGTTSLRSLKVLVPFLLVCLAETTLFNLPFWESLFFPATQTVSVTTGTGISVQDGRYTIIGTADAVLRLQLPESSGMTIRNVLLDMAQPSESGHFTAGHTFTVIPSIKDEGHSTSAANTNAAHVSEGLVSTHYIRLHTAGKVKSLSLSFSDDEGASFALSSVRINARPPFHWTWSRFLCVLAAVYLVYVFWPTRSMYQWRLNLRENRQKTVLAVFLVVQALVLVLTTQLILPSHVFASTYLTAHGAFINDDNQYNHLADAILAGHAYLDLPVPDWLTTMTNPYDPPSRAAMTAKTGEPTYWDYAFFDGKYYSYFGVLPALLTFVPFKLMTRHDLRTDAAVALFAVAFLLASAFFLRRIFARYARNVSFGVYLASCLGFVTGCGVLVQTFLPKIYSLPILSALTFTLCGLALWLGARKRHGRMSKSSLMLGAFCIALTLGCRPQFVLTALFAFPIFAQEICERLFFSRRGLTNTLCAVLPFLLCGAAAMAYNHVRFGSFFDFGAQYNLTGFDMVRSERSLARLPWALWLYLFQPLNVTAVYPFLKQVDSASMYHGFLIMEPTYGGLFAFAPMALFVVCIPRFHCQLRRLLPLAALMAGYAFVVLTVDMRIGGVSSRYLSDFSWTILAVACVVVAVVLQEYEPGLEPNVAASSMRTVILYTFVILVLAGVAVSYWNLLSDGKFGELRTYNNTLYRLVESWFLPLA</sequence>
<feature type="transmembrane region" description="Helical" evidence="1">
    <location>
        <begin position="660"/>
        <end position="679"/>
    </location>
</feature>
<dbReference type="EMBL" id="JAHBBH010000062">
    <property type="protein sequence ID" value="MBW3093675.1"/>
    <property type="molecule type" value="Genomic_DNA"/>
</dbReference>